<proteinExistence type="predicted"/>
<dbReference type="Pfam" id="PF13646">
    <property type="entry name" value="HEAT_2"/>
    <property type="match status" value="2"/>
</dbReference>
<accession>A0A3B7MCZ5</accession>
<dbReference type="KEGG" id="tsq:D3A95_11790"/>
<evidence type="ECO:0000256" key="1">
    <source>
        <dbReference type="ARBA" id="ARBA00022549"/>
    </source>
</evidence>
<name>A0A3B7MCZ5_9CYAN</name>
<dbReference type="GO" id="GO:0016491">
    <property type="term" value="F:oxidoreductase activity"/>
    <property type="evidence" value="ECO:0007669"/>
    <property type="project" value="TreeGrafter"/>
</dbReference>
<gene>
    <name evidence="3" type="ORF">D3A95_11790</name>
</gene>
<sequence length="226" mass="24323">MENIGVDTAAIQELITSADVGDRLRGINQLRSLDPNDAFTLIQPLSQDENARVRYAAVSQIASLGHVNLNQAHDLLRDRLLHDSETDVRAAAADAMAALQVPFALEDLETAYHSTNDWLLQFSIIAALGALGNPAAVGLLTEALNSPQELVKLAAIGSLGELKQPESIAHLRQFVQYPDWQVRHRLAIALGQIGTPEARPLLEQLATDSAEAVAEAARTSLAQLTT</sequence>
<dbReference type="Gene3D" id="1.25.10.10">
    <property type="entry name" value="Leucine-rich Repeat Variant"/>
    <property type="match status" value="1"/>
</dbReference>
<dbReference type="SUPFAM" id="SSF48371">
    <property type="entry name" value="ARM repeat"/>
    <property type="match status" value="1"/>
</dbReference>
<dbReference type="PANTHER" id="PTHR12697">
    <property type="entry name" value="PBS LYASE HEAT-LIKE PROTEIN"/>
    <property type="match status" value="1"/>
</dbReference>
<dbReference type="InterPro" id="IPR016024">
    <property type="entry name" value="ARM-type_fold"/>
</dbReference>
<evidence type="ECO:0000313" key="3">
    <source>
        <dbReference type="EMBL" id="AXY68497.1"/>
    </source>
</evidence>
<keyword evidence="2" id="KW-0605">Phycobilisome</keyword>
<protein>
    <submittedName>
        <fullName evidence="3">HEAT repeat domain-containing protein</fullName>
    </submittedName>
</protein>
<dbReference type="Proteomes" id="UP000261812">
    <property type="component" value="Chromosome"/>
</dbReference>
<evidence type="ECO:0000313" key="4">
    <source>
        <dbReference type="Proteomes" id="UP000261812"/>
    </source>
</evidence>
<dbReference type="InterPro" id="IPR011989">
    <property type="entry name" value="ARM-like"/>
</dbReference>
<dbReference type="InterPro" id="IPR004155">
    <property type="entry name" value="PBS_lyase_HEAT"/>
</dbReference>
<dbReference type="EMBL" id="CP032152">
    <property type="protein sequence ID" value="AXY68497.1"/>
    <property type="molecule type" value="Genomic_DNA"/>
</dbReference>
<keyword evidence="1" id="KW-0042">Antenna complex</keyword>
<keyword evidence="4" id="KW-1185">Reference proteome</keyword>
<reference evidence="4" key="1">
    <citation type="submission" date="2018-09" db="EMBL/GenBank/DDBJ databases">
        <title>Complete genome sequence of thermophilic cyanobacteria strain Thermosynechococcus elongatus PKUAC-SCTE542.</title>
        <authorList>
            <person name="Liang Y."/>
            <person name="Tang J."/>
            <person name="Daroch M."/>
        </authorList>
    </citation>
    <scope>NUCLEOTIDE SEQUENCE [LARGE SCALE GENOMIC DNA]</scope>
    <source>
        <strain evidence="4">E542</strain>
    </source>
</reference>
<evidence type="ECO:0000256" key="2">
    <source>
        <dbReference type="ARBA" id="ARBA00022738"/>
    </source>
</evidence>
<dbReference type="SMART" id="SM00567">
    <property type="entry name" value="EZ_HEAT"/>
    <property type="match status" value="5"/>
</dbReference>
<dbReference type="RefSeq" id="WP_181495166.1">
    <property type="nucleotide sequence ID" value="NZ_CP032152.1"/>
</dbReference>
<dbReference type="PANTHER" id="PTHR12697:SF39">
    <property type="entry name" value="SLR1687 PROTEIN"/>
    <property type="match status" value="1"/>
</dbReference>
<dbReference type="GO" id="GO:0030089">
    <property type="term" value="C:phycobilisome"/>
    <property type="evidence" value="ECO:0007669"/>
    <property type="project" value="UniProtKB-KW"/>
</dbReference>
<dbReference type="AlphaFoldDB" id="A0A3B7MCZ5"/>
<organism evidence="3 4">
    <name type="scientific">Thermosynechococcus sichuanensis E542</name>
    <dbReference type="NCBI Taxonomy" id="2016101"/>
    <lineage>
        <taxon>Bacteria</taxon>
        <taxon>Bacillati</taxon>
        <taxon>Cyanobacteriota</taxon>
        <taxon>Cyanophyceae</taxon>
        <taxon>Acaryochloridales</taxon>
        <taxon>Thermosynechococcaceae</taxon>
        <taxon>Thermosynechococcus</taxon>
        <taxon>Thermosynechococcus sichuanensis</taxon>
    </lineage>
</organism>